<comment type="catalytic activity">
    <reaction evidence="14">
        <text>DNA(n) + a 2'-deoxyribonucleoside 5'-triphosphate = DNA(n+1) + diphosphate</text>
        <dbReference type="Rhea" id="RHEA:22508"/>
        <dbReference type="Rhea" id="RHEA-COMP:17339"/>
        <dbReference type="Rhea" id="RHEA-COMP:17340"/>
        <dbReference type="ChEBI" id="CHEBI:33019"/>
        <dbReference type="ChEBI" id="CHEBI:61560"/>
        <dbReference type="ChEBI" id="CHEBI:173112"/>
        <dbReference type="EC" id="2.7.7.7"/>
    </reaction>
</comment>
<dbReference type="Pfam" id="PF00665">
    <property type="entry name" value="rve"/>
    <property type="match status" value="1"/>
</dbReference>
<dbReference type="Proteomes" id="UP000308730">
    <property type="component" value="Unassembled WGS sequence"/>
</dbReference>
<dbReference type="PANTHER" id="PTHR42648:SF11">
    <property type="entry name" value="TRANSPOSON TY4-P GAG-POL POLYPROTEIN"/>
    <property type="match status" value="1"/>
</dbReference>
<keyword evidence="11" id="KW-0808">Transferase</keyword>
<keyword evidence="5" id="KW-0255">Endonuclease</keyword>
<feature type="domain" description="Integrase catalytic" evidence="16">
    <location>
        <begin position="121"/>
        <end position="288"/>
    </location>
</feature>
<name>A0A4S4LPQ6_9APHY</name>
<keyword evidence="4" id="KW-0479">Metal-binding</keyword>
<comment type="caution">
    <text evidence="17">The sequence shown here is derived from an EMBL/GenBank/DDBJ whole genome shotgun (WGS) entry which is preliminary data.</text>
</comment>
<dbReference type="Gene3D" id="3.30.420.10">
    <property type="entry name" value="Ribonuclease H-like superfamily/Ribonuclease H"/>
    <property type="match status" value="1"/>
</dbReference>
<reference evidence="17 18" key="1">
    <citation type="submission" date="2019-02" db="EMBL/GenBank/DDBJ databases">
        <title>Genome sequencing of the rare red list fungi Antrodiella citrinella (Flaviporus citrinellus).</title>
        <authorList>
            <person name="Buettner E."/>
            <person name="Kellner H."/>
        </authorList>
    </citation>
    <scope>NUCLEOTIDE SEQUENCE [LARGE SCALE GENOMIC DNA]</scope>
    <source>
        <strain evidence="17 18">DSM 108506</strain>
    </source>
</reference>
<dbReference type="InterPro" id="IPR039537">
    <property type="entry name" value="Retrotran_Ty1/copia-like"/>
</dbReference>
<evidence type="ECO:0000256" key="8">
    <source>
        <dbReference type="ARBA" id="ARBA00022884"/>
    </source>
</evidence>
<evidence type="ECO:0000256" key="4">
    <source>
        <dbReference type="ARBA" id="ARBA00022723"/>
    </source>
</evidence>
<dbReference type="InterPro" id="IPR001584">
    <property type="entry name" value="Integrase_cat-core"/>
</dbReference>
<evidence type="ECO:0000256" key="3">
    <source>
        <dbReference type="ARBA" id="ARBA00022722"/>
    </source>
</evidence>
<keyword evidence="9" id="KW-0229">DNA integration</keyword>
<dbReference type="GO" id="GO:0015074">
    <property type="term" value="P:DNA integration"/>
    <property type="evidence" value="ECO:0007669"/>
    <property type="project" value="UniProtKB-KW"/>
</dbReference>
<keyword evidence="3" id="KW-0540">Nuclease</keyword>
<feature type="compositionally biased region" description="Pro residues" evidence="15">
    <location>
        <begin position="422"/>
        <end position="444"/>
    </location>
</feature>
<keyword evidence="1" id="KW-0815">Transposition</keyword>
<dbReference type="GO" id="GO:0032196">
    <property type="term" value="P:transposition"/>
    <property type="evidence" value="ECO:0007669"/>
    <property type="project" value="UniProtKB-KW"/>
</dbReference>
<evidence type="ECO:0000256" key="1">
    <source>
        <dbReference type="ARBA" id="ARBA00022578"/>
    </source>
</evidence>
<dbReference type="AlphaFoldDB" id="A0A4S4LPQ6"/>
<evidence type="ECO:0000259" key="16">
    <source>
        <dbReference type="PROSITE" id="PS50994"/>
    </source>
</evidence>
<keyword evidence="7" id="KW-0460">Magnesium</keyword>
<dbReference type="GO" id="GO:0003887">
    <property type="term" value="F:DNA-directed DNA polymerase activity"/>
    <property type="evidence" value="ECO:0007669"/>
    <property type="project" value="UniProtKB-KW"/>
</dbReference>
<evidence type="ECO:0000256" key="11">
    <source>
        <dbReference type="ARBA" id="ARBA00022932"/>
    </source>
</evidence>
<dbReference type="GO" id="GO:0005634">
    <property type="term" value="C:nucleus"/>
    <property type="evidence" value="ECO:0007669"/>
    <property type="project" value="UniProtKB-ARBA"/>
</dbReference>
<dbReference type="InterPro" id="IPR025724">
    <property type="entry name" value="GAG-pre-integrase_dom"/>
</dbReference>
<evidence type="ECO:0000256" key="14">
    <source>
        <dbReference type="ARBA" id="ARBA00049244"/>
    </source>
</evidence>
<comment type="catalytic activity">
    <reaction evidence="13">
        <text>DNA(n) + a 2'-deoxyribonucleoside 5'-triphosphate = DNA(n+1) + diphosphate</text>
        <dbReference type="Rhea" id="RHEA:22508"/>
        <dbReference type="Rhea" id="RHEA-COMP:17339"/>
        <dbReference type="Rhea" id="RHEA-COMP:17340"/>
        <dbReference type="ChEBI" id="CHEBI:33019"/>
        <dbReference type="ChEBI" id="CHEBI:61560"/>
        <dbReference type="ChEBI" id="CHEBI:173112"/>
        <dbReference type="EC" id="2.7.7.49"/>
    </reaction>
</comment>
<organism evidence="17 18">
    <name type="scientific">Antrodiella citrinella</name>
    <dbReference type="NCBI Taxonomy" id="2447956"/>
    <lineage>
        <taxon>Eukaryota</taxon>
        <taxon>Fungi</taxon>
        <taxon>Dikarya</taxon>
        <taxon>Basidiomycota</taxon>
        <taxon>Agaricomycotina</taxon>
        <taxon>Agaricomycetes</taxon>
        <taxon>Polyporales</taxon>
        <taxon>Steccherinaceae</taxon>
        <taxon>Antrodiella</taxon>
    </lineage>
</organism>
<evidence type="ECO:0000256" key="6">
    <source>
        <dbReference type="ARBA" id="ARBA00022801"/>
    </source>
</evidence>
<feature type="non-terminal residue" evidence="17">
    <location>
        <position position="524"/>
    </location>
</feature>
<evidence type="ECO:0000256" key="9">
    <source>
        <dbReference type="ARBA" id="ARBA00022908"/>
    </source>
</evidence>
<evidence type="ECO:0000256" key="13">
    <source>
        <dbReference type="ARBA" id="ARBA00048173"/>
    </source>
</evidence>
<dbReference type="SUPFAM" id="SSF53098">
    <property type="entry name" value="Ribonuclease H-like"/>
    <property type="match status" value="1"/>
</dbReference>
<keyword evidence="12" id="KW-0233">DNA recombination</keyword>
<protein>
    <recommendedName>
        <fullName evidence="16">Integrase catalytic domain-containing protein</fullName>
    </recommendedName>
</protein>
<dbReference type="InterPro" id="IPR036397">
    <property type="entry name" value="RNaseH_sf"/>
</dbReference>
<keyword evidence="10" id="KW-0695">RNA-directed DNA polymerase</keyword>
<evidence type="ECO:0000256" key="2">
    <source>
        <dbReference type="ARBA" id="ARBA00022695"/>
    </source>
</evidence>
<gene>
    <name evidence="17" type="ORF">EUX98_g9630</name>
</gene>
<sequence length="524" mass="59229">MDAETVKHTEEFARFRVIISKGNIDFIRDGKTLFNAVVEESNVAKLDGLIQIQTALASTVDRTLLHRRCAHVSKERLEKLVKNKLTVNLKLDSEAPLADLCETCIMGKQHRFPFPETSDYSDLKPLDLVVSDVHGPLPVCTAQGYRYWILFLDVASRLYVVYYMREKSQAFACFKEFKAWAENHFERKMKVFRDDKGGEYMSNDMDQYLKEHGIRREHTVRATPQQNGMAERANRTMAEGVTCMLVEARLPPSFWGEALSTFVYVRNRLPTASLPNHTTPYELAYKKKPTIVHFRVFGCRAYVLVQKDQRRSLEPHSVPCIFLGYPEGYKGWRCYDPATRKIIISRDVVFNEHEFPGLSTKSITSAGQPVSFTLDEMHKVLLPVEDPDDDIAEGALPAPQPVPEPAPAQDNLHDNPVEPVVAPNPQPEPVPMPAPVVTPAPAPVPEKSRSRSRKKGDMGPPPAPSRKSSRSSNPPGEWWKVSNSSQYRDPDPPIPETDDERELAQETAEEDDRHAALLTQGLNF</sequence>
<dbReference type="Pfam" id="PF25597">
    <property type="entry name" value="SH3_retrovirus"/>
    <property type="match status" value="1"/>
</dbReference>
<dbReference type="PANTHER" id="PTHR42648">
    <property type="entry name" value="TRANSPOSASE, PUTATIVE-RELATED"/>
    <property type="match status" value="1"/>
</dbReference>
<evidence type="ECO:0000256" key="12">
    <source>
        <dbReference type="ARBA" id="ARBA00023172"/>
    </source>
</evidence>
<evidence type="ECO:0000256" key="15">
    <source>
        <dbReference type="SAM" id="MobiDB-lite"/>
    </source>
</evidence>
<evidence type="ECO:0000313" key="18">
    <source>
        <dbReference type="Proteomes" id="UP000308730"/>
    </source>
</evidence>
<dbReference type="GO" id="GO:0004519">
    <property type="term" value="F:endonuclease activity"/>
    <property type="evidence" value="ECO:0007669"/>
    <property type="project" value="UniProtKB-KW"/>
</dbReference>
<dbReference type="InterPro" id="IPR012337">
    <property type="entry name" value="RNaseH-like_sf"/>
</dbReference>
<keyword evidence="2" id="KW-0548">Nucleotidyltransferase</keyword>
<evidence type="ECO:0000256" key="5">
    <source>
        <dbReference type="ARBA" id="ARBA00022759"/>
    </source>
</evidence>
<dbReference type="GO" id="GO:0016787">
    <property type="term" value="F:hydrolase activity"/>
    <property type="evidence" value="ECO:0007669"/>
    <property type="project" value="UniProtKB-KW"/>
</dbReference>
<keyword evidence="18" id="KW-1185">Reference proteome</keyword>
<proteinExistence type="predicted"/>
<accession>A0A4S4LPQ6</accession>
<keyword evidence="6" id="KW-0378">Hydrolase</keyword>
<dbReference type="GO" id="GO:0003964">
    <property type="term" value="F:RNA-directed DNA polymerase activity"/>
    <property type="evidence" value="ECO:0007669"/>
    <property type="project" value="UniProtKB-KW"/>
</dbReference>
<dbReference type="GO" id="GO:0006310">
    <property type="term" value="P:DNA recombination"/>
    <property type="evidence" value="ECO:0007669"/>
    <property type="project" value="UniProtKB-KW"/>
</dbReference>
<evidence type="ECO:0000256" key="10">
    <source>
        <dbReference type="ARBA" id="ARBA00022918"/>
    </source>
</evidence>
<dbReference type="GO" id="GO:0046872">
    <property type="term" value="F:metal ion binding"/>
    <property type="evidence" value="ECO:0007669"/>
    <property type="project" value="UniProtKB-KW"/>
</dbReference>
<keyword evidence="8" id="KW-0694">RNA-binding</keyword>
<dbReference type="OrthoDB" id="2801734at2759"/>
<dbReference type="InterPro" id="IPR057670">
    <property type="entry name" value="SH3_retrovirus"/>
</dbReference>
<evidence type="ECO:0000256" key="7">
    <source>
        <dbReference type="ARBA" id="ARBA00022842"/>
    </source>
</evidence>
<dbReference type="GO" id="GO:0003723">
    <property type="term" value="F:RNA binding"/>
    <property type="evidence" value="ECO:0007669"/>
    <property type="project" value="UniProtKB-KW"/>
</dbReference>
<dbReference type="EMBL" id="SGPM01000961">
    <property type="protein sequence ID" value="THH14262.1"/>
    <property type="molecule type" value="Genomic_DNA"/>
</dbReference>
<dbReference type="PROSITE" id="PS50994">
    <property type="entry name" value="INTEGRASE"/>
    <property type="match status" value="1"/>
</dbReference>
<dbReference type="Pfam" id="PF13976">
    <property type="entry name" value="gag_pre-integrs"/>
    <property type="match status" value="1"/>
</dbReference>
<evidence type="ECO:0000313" key="17">
    <source>
        <dbReference type="EMBL" id="THH14262.1"/>
    </source>
</evidence>
<keyword evidence="11" id="KW-0239">DNA-directed DNA polymerase</keyword>
<feature type="region of interest" description="Disordered" evidence="15">
    <location>
        <begin position="387"/>
        <end position="524"/>
    </location>
</feature>